<dbReference type="Proteomes" id="UP001596201">
    <property type="component" value="Unassembled WGS sequence"/>
</dbReference>
<accession>A0ABD5R763</accession>
<dbReference type="AlphaFoldDB" id="A0ABD5R763"/>
<sequence>MSEYTLHVPAMSCASCETMVREAATRLPGVACVDADAETGTVTVTGETATHERAVRAITEAGYPVEE</sequence>
<dbReference type="EMBL" id="JBHSKX010000001">
    <property type="protein sequence ID" value="MFC5365848.1"/>
    <property type="molecule type" value="Genomic_DNA"/>
</dbReference>
<evidence type="ECO:0000313" key="2">
    <source>
        <dbReference type="EMBL" id="MFC5365848.1"/>
    </source>
</evidence>
<dbReference type="InterPro" id="IPR006121">
    <property type="entry name" value="HMA_dom"/>
</dbReference>
<dbReference type="CDD" id="cd00371">
    <property type="entry name" value="HMA"/>
    <property type="match status" value="1"/>
</dbReference>
<protein>
    <submittedName>
        <fullName evidence="2">Heavy-metal-associated domain-containing protein</fullName>
    </submittedName>
</protein>
<feature type="domain" description="HMA" evidence="1">
    <location>
        <begin position="2"/>
        <end position="66"/>
    </location>
</feature>
<dbReference type="PROSITE" id="PS50846">
    <property type="entry name" value="HMA_2"/>
    <property type="match status" value="1"/>
</dbReference>
<proteinExistence type="predicted"/>
<dbReference type="RefSeq" id="WP_227228828.1">
    <property type="nucleotide sequence ID" value="NZ_JAJCVJ010000001.1"/>
</dbReference>
<dbReference type="Gene3D" id="3.30.70.100">
    <property type="match status" value="1"/>
</dbReference>
<evidence type="ECO:0000313" key="3">
    <source>
        <dbReference type="Proteomes" id="UP001596201"/>
    </source>
</evidence>
<name>A0ABD5R763_9EURY</name>
<keyword evidence="3" id="KW-1185">Reference proteome</keyword>
<dbReference type="InterPro" id="IPR036163">
    <property type="entry name" value="HMA_dom_sf"/>
</dbReference>
<reference evidence="2 3" key="1">
    <citation type="journal article" date="2019" name="Int. J. Syst. Evol. Microbiol.">
        <title>The Global Catalogue of Microorganisms (GCM) 10K type strain sequencing project: providing services to taxonomists for standard genome sequencing and annotation.</title>
        <authorList>
            <consortium name="The Broad Institute Genomics Platform"/>
            <consortium name="The Broad Institute Genome Sequencing Center for Infectious Disease"/>
            <person name="Wu L."/>
            <person name="Ma J."/>
        </authorList>
    </citation>
    <scope>NUCLEOTIDE SEQUENCE [LARGE SCALE GENOMIC DNA]</scope>
    <source>
        <strain evidence="2 3">CGMCC 1.12237</strain>
    </source>
</reference>
<comment type="caution">
    <text evidence="2">The sequence shown here is derived from an EMBL/GenBank/DDBJ whole genome shotgun (WGS) entry which is preliminary data.</text>
</comment>
<dbReference type="SUPFAM" id="SSF55008">
    <property type="entry name" value="HMA, heavy metal-associated domain"/>
    <property type="match status" value="1"/>
</dbReference>
<evidence type="ECO:0000259" key="1">
    <source>
        <dbReference type="PROSITE" id="PS50846"/>
    </source>
</evidence>
<dbReference type="Pfam" id="PF00403">
    <property type="entry name" value="HMA"/>
    <property type="match status" value="1"/>
</dbReference>
<organism evidence="2 3">
    <name type="scientific">Salinirubrum litoreum</name>
    <dbReference type="NCBI Taxonomy" id="1126234"/>
    <lineage>
        <taxon>Archaea</taxon>
        <taxon>Methanobacteriati</taxon>
        <taxon>Methanobacteriota</taxon>
        <taxon>Stenosarchaea group</taxon>
        <taxon>Halobacteria</taxon>
        <taxon>Halobacteriales</taxon>
        <taxon>Haloferacaceae</taxon>
        <taxon>Salinirubrum</taxon>
    </lineage>
</organism>
<gene>
    <name evidence="2" type="ORF">ACFPJ5_02790</name>
</gene>